<keyword evidence="9" id="KW-0472">Membrane</keyword>
<comment type="subunit">
    <text evidence="2">Homotrimer.</text>
</comment>
<accession>A0A318GYB1</accession>
<dbReference type="GO" id="GO:0046930">
    <property type="term" value="C:pore complex"/>
    <property type="evidence" value="ECO:0007669"/>
    <property type="project" value="UniProtKB-KW"/>
</dbReference>
<keyword evidence="10" id="KW-0998">Cell outer membrane</keyword>
<evidence type="ECO:0000256" key="1">
    <source>
        <dbReference type="ARBA" id="ARBA00004571"/>
    </source>
</evidence>
<evidence type="ECO:0000256" key="9">
    <source>
        <dbReference type="ARBA" id="ARBA00023136"/>
    </source>
</evidence>
<keyword evidence="6 11" id="KW-0732">Signal</keyword>
<dbReference type="InterPro" id="IPR033900">
    <property type="entry name" value="Gram_neg_porin_domain"/>
</dbReference>
<evidence type="ECO:0000259" key="12">
    <source>
        <dbReference type="Pfam" id="PF13609"/>
    </source>
</evidence>
<evidence type="ECO:0000256" key="11">
    <source>
        <dbReference type="SAM" id="SignalP"/>
    </source>
</evidence>
<keyword evidence="5" id="KW-0812">Transmembrane</keyword>
<dbReference type="RefSeq" id="WP_170130814.1">
    <property type="nucleotide sequence ID" value="NZ_QJJS01000030.1"/>
</dbReference>
<evidence type="ECO:0000256" key="6">
    <source>
        <dbReference type="ARBA" id="ARBA00022729"/>
    </source>
</evidence>
<evidence type="ECO:0000313" key="13">
    <source>
        <dbReference type="EMBL" id="PXW91906.1"/>
    </source>
</evidence>
<gene>
    <name evidence="13" type="ORF">C7444_13015</name>
</gene>
<evidence type="ECO:0000256" key="10">
    <source>
        <dbReference type="ARBA" id="ARBA00023237"/>
    </source>
</evidence>
<dbReference type="GO" id="GO:0006811">
    <property type="term" value="P:monoatomic ion transport"/>
    <property type="evidence" value="ECO:0007669"/>
    <property type="project" value="UniProtKB-KW"/>
</dbReference>
<evidence type="ECO:0000256" key="5">
    <source>
        <dbReference type="ARBA" id="ARBA00022692"/>
    </source>
</evidence>
<dbReference type="GO" id="GO:0009279">
    <property type="term" value="C:cell outer membrane"/>
    <property type="evidence" value="ECO:0007669"/>
    <property type="project" value="UniProtKB-SubCell"/>
</dbReference>
<comment type="caution">
    <text evidence="13">The sequence shown here is derived from an EMBL/GenBank/DDBJ whole genome shotgun (WGS) entry which is preliminary data.</text>
</comment>
<dbReference type="AlphaFoldDB" id="A0A318GYB1"/>
<dbReference type="CDD" id="cd00342">
    <property type="entry name" value="gram_neg_porins"/>
    <property type="match status" value="1"/>
</dbReference>
<organism evidence="13 14">
    <name type="scientific">Sphaerotilus hippei</name>
    <dbReference type="NCBI Taxonomy" id="744406"/>
    <lineage>
        <taxon>Bacteria</taxon>
        <taxon>Pseudomonadati</taxon>
        <taxon>Pseudomonadota</taxon>
        <taxon>Betaproteobacteria</taxon>
        <taxon>Burkholderiales</taxon>
        <taxon>Sphaerotilaceae</taxon>
        <taxon>Sphaerotilus</taxon>
    </lineage>
</organism>
<dbReference type="GO" id="GO:0015288">
    <property type="term" value="F:porin activity"/>
    <property type="evidence" value="ECO:0007669"/>
    <property type="project" value="UniProtKB-KW"/>
</dbReference>
<evidence type="ECO:0000256" key="2">
    <source>
        <dbReference type="ARBA" id="ARBA00011233"/>
    </source>
</evidence>
<dbReference type="Gene3D" id="2.40.160.10">
    <property type="entry name" value="Porin"/>
    <property type="match status" value="1"/>
</dbReference>
<protein>
    <submittedName>
        <fullName evidence="13">Putative porin</fullName>
    </submittedName>
</protein>
<dbReference type="SUPFAM" id="SSF56935">
    <property type="entry name" value="Porins"/>
    <property type="match status" value="1"/>
</dbReference>
<evidence type="ECO:0000256" key="4">
    <source>
        <dbReference type="ARBA" id="ARBA00022452"/>
    </source>
</evidence>
<keyword evidence="3" id="KW-0813">Transport</keyword>
<sequence>MKQVLRLSAIALALCGSAHAQSTVTLFGLVDLNVTNTSAGSKTGVGDLTTMNDGTVNGMNGSRWGVRVAEDLGNGLKAGAVLESGLLADNGTQAQGGRAFGRQAFLSLSSAAAGEVRLGRQYILSDSVLGMSNPFGNALTLNPGTGVTNMGKALPMFLNAPRADNIVQYQTPSFGGFQAAVQAAPGEGSADRFHGVKLGFASGPAAAALSYEWNKSRTTGDNVNKSLTLAANYNFGSFKLLGGLQRNKDLAANSGNGAFVVTAAPVVTTTSTFTVTKSSGYTFGAELPVDKFLFGLNYSKVKYESAGSANADLGKVALGARYGLSKNTFLYSSFSVATGDLKDYISQKRVVQAGLRTAF</sequence>
<evidence type="ECO:0000313" key="14">
    <source>
        <dbReference type="Proteomes" id="UP000247811"/>
    </source>
</evidence>
<feature type="signal peptide" evidence="11">
    <location>
        <begin position="1"/>
        <end position="20"/>
    </location>
</feature>
<dbReference type="InterPro" id="IPR050298">
    <property type="entry name" value="Gram-neg_bact_OMP"/>
</dbReference>
<dbReference type="Proteomes" id="UP000247811">
    <property type="component" value="Unassembled WGS sequence"/>
</dbReference>
<proteinExistence type="predicted"/>
<dbReference type="PANTHER" id="PTHR34501:SF9">
    <property type="entry name" value="MAJOR OUTER MEMBRANE PROTEIN P.IA"/>
    <property type="match status" value="1"/>
</dbReference>
<feature type="domain" description="Porin" evidence="12">
    <location>
        <begin position="9"/>
        <end position="334"/>
    </location>
</feature>
<evidence type="ECO:0000256" key="3">
    <source>
        <dbReference type="ARBA" id="ARBA00022448"/>
    </source>
</evidence>
<keyword evidence="7" id="KW-0406">Ion transport</keyword>
<feature type="chain" id="PRO_5016414745" evidence="11">
    <location>
        <begin position="21"/>
        <end position="359"/>
    </location>
</feature>
<evidence type="ECO:0000256" key="7">
    <source>
        <dbReference type="ARBA" id="ARBA00023065"/>
    </source>
</evidence>
<keyword evidence="14" id="KW-1185">Reference proteome</keyword>
<keyword evidence="8" id="KW-0626">Porin</keyword>
<comment type="subcellular location">
    <subcellularLocation>
        <location evidence="1">Cell outer membrane</location>
        <topology evidence="1">Multi-pass membrane protein</topology>
    </subcellularLocation>
</comment>
<dbReference type="EMBL" id="QJJS01000030">
    <property type="protein sequence ID" value="PXW91906.1"/>
    <property type="molecule type" value="Genomic_DNA"/>
</dbReference>
<dbReference type="Pfam" id="PF13609">
    <property type="entry name" value="Porin_4"/>
    <property type="match status" value="1"/>
</dbReference>
<keyword evidence="4" id="KW-1134">Transmembrane beta strand</keyword>
<dbReference type="InterPro" id="IPR023614">
    <property type="entry name" value="Porin_dom_sf"/>
</dbReference>
<name>A0A318GYB1_9BURK</name>
<evidence type="ECO:0000256" key="8">
    <source>
        <dbReference type="ARBA" id="ARBA00023114"/>
    </source>
</evidence>
<dbReference type="PANTHER" id="PTHR34501">
    <property type="entry name" value="PROTEIN YDDL-RELATED"/>
    <property type="match status" value="1"/>
</dbReference>
<reference evidence="13 14" key="1">
    <citation type="submission" date="2018-05" db="EMBL/GenBank/DDBJ databases">
        <title>Genomic Encyclopedia of Type Strains, Phase IV (KMG-IV): sequencing the most valuable type-strain genomes for metagenomic binning, comparative biology and taxonomic classification.</title>
        <authorList>
            <person name="Goeker M."/>
        </authorList>
    </citation>
    <scope>NUCLEOTIDE SEQUENCE [LARGE SCALE GENOMIC DNA]</scope>
    <source>
        <strain evidence="13 14">DSM 566</strain>
    </source>
</reference>